<evidence type="ECO:0000313" key="7">
    <source>
        <dbReference type="EMBL" id="KAL3400413.1"/>
    </source>
</evidence>
<feature type="domain" description="TAFH" evidence="6">
    <location>
        <begin position="213"/>
        <end position="315"/>
    </location>
</feature>
<feature type="compositionally biased region" description="Polar residues" evidence="5">
    <location>
        <begin position="352"/>
        <end position="371"/>
    </location>
</feature>
<feature type="compositionally biased region" description="Gly residues" evidence="5">
    <location>
        <begin position="331"/>
        <end position="342"/>
    </location>
</feature>
<keyword evidence="3" id="KW-0804">Transcription</keyword>
<gene>
    <name evidence="7" type="ORF">TKK_006275</name>
</gene>
<dbReference type="Gene3D" id="1.20.120.1110">
    <property type="entry name" value="TAFH/NHR1 domain"/>
    <property type="match status" value="1"/>
</dbReference>
<comment type="caution">
    <text evidence="7">The sequence shown here is derived from an EMBL/GenBank/DDBJ whole genome shotgun (WGS) entry which is preliminary data.</text>
</comment>
<dbReference type="InterPro" id="IPR013289">
    <property type="entry name" value="CBFA2T1/2/3"/>
</dbReference>
<evidence type="ECO:0000256" key="2">
    <source>
        <dbReference type="ARBA" id="ARBA00023015"/>
    </source>
</evidence>
<evidence type="ECO:0000256" key="5">
    <source>
        <dbReference type="SAM" id="MobiDB-lite"/>
    </source>
</evidence>
<feature type="compositionally biased region" description="Low complexity" evidence="5">
    <location>
        <begin position="483"/>
        <end position="495"/>
    </location>
</feature>
<keyword evidence="8" id="KW-1185">Reference proteome</keyword>
<keyword evidence="4" id="KW-0539">Nucleus</keyword>
<feature type="compositionally biased region" description="Basic and acidic residues" evidence="5">
    <location>
        <begin position="99"/>
        <end position="109"/>
    </location>
</feature>
<dbReference type="InterPro" id="IPR003894">
    <property type="entry name" value="TAFH_NHR1"/>
</dbReference>
<feature type="region of interest" description="Disordered" evidence="5">
    <location>
        <begin position="27"/>
        <end position="210"/>
    </location>
</feature>
<dbReference type="Proteomes" id="UP001627154">
    <property type="component" value="Unassembled WGS sequence"/>
</dbReference>
<keyword evidence="2" id="KW-0805">Transcription regulation</keyword>
<sequence length="576" mass="59853">MKVEGSGGGVAVNATTATALLHNIKIKEETQEQQAQTTTSSSAARVTTLISPNLPDKQQQQSTTGTNSNSSNQEAPTNSPVDLDIKSSGGSVVVVASSKEAKSDADVADKANGSESPSSSATPSPSDDASNPPQQQQQQQQRRRASNDEPTARASSLACDSPDSCAGGSDDPETINDKPRVDANDKNDDDHRNSGLKKEEDRPPRSNSAAAATRTIAAIFGAHGKLKRLLGTLVHFAMDISLETGDTVRGLVLGLLSNTVSAEEFHSALQEATNFPLRGFVLPYLKRSLPALQRDLTTAARADDDQQTCAQYLRTHESAVLEAVGLTQSSNGGGGARGGGNGDAVVEPFGASGSTSPSVSGRQPQQHQQPIYSGRPAAATAAGVVLTSSSHAVLATSQHLAGAYGEAAAAAAGSHANKRKASDVLFYENGLGVTDDGLPYAKRAYMNPWALHQHQHQQSSSSSASSVLIGGGAHHQQHHHPSQHNSTVAAAQAANNHHHHHPASHHQHQPHASEAPYYWYTHHPLHLPPQTHGTVIAGAGAGAGVGGPALLQAAYGLAQLTTHQQPAATHPSASGW</sequence>
<dbReference type="PROSITE" id="PS51119">
    <property type="entry name" value="TAFH"/>
    <property type="match status" value="1"/>
</dbReference>
<dbReference type="InterPro" id="IPR037249">
    <property type="entry name" value="TAFH/NHR1_dom_sf"/>
</dbReference>
<dbReference type="SMART" id="SM00549">
    <property type="entry name" value="TAFH"/>
    <property type="match status" value="1"/>
</dbReference>
<feature type="region of interest" description="Disordered" evidence="5">
    <location>
        <begin position="451"/>
        <end position="511"/>
    </location>
</feature>
<evidence type="ECO:0000256" key="3">
    <source>
        <dbReference type="ARBA" id="ARBA00023163"/>
    </source>
</evidence>
<dbReference type="AlphaFoldDB" id="A0ABD2X6A6"/>
<evidence type="ECO:0000313" key="8">
    <source>
        <dbReference type="Proteomes" id="UP001627154"/>
    </source>
</evidence>
<evidence type="ECO:0000256" key="1">
    <source>
        <dbReference type="ARBA" id="ARBA00004123"/>
    </source>
</evidence>
<dbReference type="EMBL" id="JBJJXI010000051">
    <property type="protein sequence ID" value="KAL3400413.1"/>
    <property type="molecule type" value="Genomic_DNA"/>
</dbReference>
<feature type="region of interest" description="Disordered" evidence="5">
    <location>
        <begin position="328"/>
        <end position="375"/>
    </location>
</feature>
<feature type="compositionally biased region" description="Low complexity" evidence="5">
    <location>
        <begin position="456"/>
        <end position="466"/>
    </location>
</feature>
<accession>A0ABD2X6A6</accession>
<proteinExistence type="predicted"/>
<dbReference type="GO" id="GO:0005634">
    <property type="term" value="C:nucleus"/>
    <property type="evidence" value="ECO:0007669"/>
    <property type="project" value="UniProtKB-SubCell"/>
</dbReference>
<feature type="compositionally biased region" description="Basic and acidic residues" evidence="5">
    <location>
        <begin position="175"/>
        <end position="204"/>
    </location>
</feature>
<feature type="compositionally biased region" description="Low complexity" evidence="5">
    <location>
        <begin position="116"/>
        <end position="140"/>
    </location>
</feature>
<dbReference type="PANTHER" id="PTHR10379:SF14">
    <property type="entry name" value="NERVY, ISOFORM D"/>
    <property type="match status" value="1"/>
</dbReference>
<comment type="subcellular location">
    <subcellularLocation>
        <location evidence="1">Nucleus</location>
    </subcellularLocation>
</comment>
<protein>
    <recommendedName>
        <fullName evidence="6">TAFH domain-containing protein</fullName>
    </recommendedName>
</protein>
<reference evidence="7 8" key="1">
    <citation type="journal article" date="2024" name="bioRxiv">
        <title>A reference genome for Trichogramma kaykai: A tiny desert-dwelling parasitoid wasp with competing sex-ratio distorters.</title>
        <authorList>
            <person name="Culotta J."/>
            <person name="Lindsey A.R."/>
        </authorList>
    </citation>
    <scope>NUCLEOTIDE SEQUENCE [LARGE SCALE GENOMIC DNA]</scope>
    <source>
        <strain evidence="7 8">KSX58</strain>
    </source>
</reference>
<name>A0ABD2X6A6_9HYME</name>
<feature type="compositionally biased region" description="Low complexity" evidence="5">
    <location>
        <begin position="58"/>
        <end position="73"/>
    </location>
</feature>
<feature type="compositionally biased region" description="Low complexity" evidence="5">
    <location>
        <begin position="32"/>
        <end position="44"/>
    </location>
</feature>
<dbReference type="Pfam" id="PF07531">
    <property type="entry name" value="TAFH"/>
    <property type="match status" value="1"/>
</dbReference>
<organism evidence="7 8">
    <name type="scientific">Trichogramma kaykai</name>
    <dbReference type="NCBI Taxonomy" id="54128"/>
    <lineage>
        <taxon>Eukaryota</taxon>
        <taxon>Metazoa</taxon>
        <taxon>Ecdysozoa</taxon>
        <taxon>Arthropoda</taxon>
        <taxon>Hexapoda</taxon>
        <taxon>Insecta</taxon>
        <taxon>Pterygota</taxon>
        <taxon>Neoptera</taxon>
        <taxon>Endopterygota</taxon>
        <taxon>Hymenoptera</taxon>
        <taxon>Apocrita</taxon>
        <taxon>Proctotrupomorpha</taxon>
        <taxon>Chalcidoidea</taxon>
        <taxon>Trichogrammatidae</taxon>
        <taxon>Trichogramma</taxon>
    </lineage>
</organism>
<evidence type="ECO:0000259" key="6">
    <source>
        <dbReference type="PROSITE" id="PS51119"/>
    </source>
</evidence>
<feature type="compositionally biased region" description="Basic residues" evidence="5">
    <location>
        <begin position="496"/>
        <end position="509"/>
    </location>
</feature>
<evidence type="ECO:0000256" key="4">
    <source>
        <dbReference type="ARBA" id="ARBA00023242"/>
    </source>
</evidence>
<dbReference type="SUPFAM" id="SSF158553">
    <property type="entry name" value="TAFH domain-like"/>
    <property type="match status" value="1"/>
</dbReference>
<feature type="compositionally biased region" description="Low complexity" evidence="5">
    <location>
        <begin position="86"/>
        <end position="98"/>
    </location>
</feature>
<dbReference type="PANTHER" id="PTHR10379">
    <property type="entry name" value="MTG8 ETO EIGHT TWENTY ONE PROTEIN"/>
    <property type="match status" value="1"/>
</dbReference>